<feature type="domain" description="Glycosyltransferase 2-like" evidence="10">
    <location>
        <begin position="151"/>
        <end position="329"/>
    </location>
</feature>
<keyword evidence="9" id="KW-0333">Golgi apparatus</keyword>
<dbReference type="Pfam" id="PF00535">
    <property type="entry name" value="Glycos_transf_2"/>
    <property type="match status" value="1"/>
</dbReference>
<evidence type="ECO:0000256" key="6">
    <source>
        <dbReference type="ARBA" id="ARBA00023136"/>
    </source>
</evidence>
<feature type="transmembrane region" description="Helical" evidence="9">
    <location>
        <begin position="9"/>
        <end position="27"/>
    </location>
</feature>
<dbReference type="EC" id="2.4.1.-" evidence="9"/>
<dbReference type="AlphaFoldDB" id="A0A8S4NZC2"/>
<evidence type="ECO:0000256" key="3">
    <source>
        <dbReference type="ARBA" id="ARBA00022692"/>
    </source>
</evidence>
<evidence type="ECO:0000256" key="2">
    <source>
        <dbReference type="ARBA" id="ARBA00005680"/>
    </source>
</evidence>
<dbReference type="GO" id="GO:0004653">
    <property type="term" value="F:polypeptide N-acetylgalactosaminyltransferase activity"/>
    <property type="evidence" value="ECO:0007669"/>
    <property type="project" value="TreeGrafter"/>
</dbReference>
<evidence type="ECO:0000313" key="11">
    <source>
        <dbReference type="EMBL" id="CAH1787478.1"/>
    </source>
</evidence>
<evidence type="ECO:0000256" key="1">
    <source>
        <dbReference type="ARBA" id="ARBA00004606"/>
    </source>
</evidence>
<dbReference type="PANTHER" id="PTHR11675:SF119">
    <property type="entry name" value="POLYPEPTIDE N-ACETYLGALACTOSAMINYLTRANSFERASE 2"/>
    <property type="match status" value="1"/>
</dbReference>
<evidence type="ECO:0000256" key="5">
    <source>
        <dbReference type="ARBA" id="ARBA00022989"/>
    </source>
</evidence>
<proteinExistence type="inferred from homology"/>
<comment type="similarity">
    <text evidence="2 9">Belongs to the glycosyltransferase 2 family. GalNAc-T subfamily.</text>
</comment>
<comment type="caution">
    <text evidence="11">The sequence shown here is derived from an EMBL/GenBank/DDBJ whole genome shotgun (WGS) entry which is preliminary data.</text>
</comment>
<dbReference type="InterPro" id="IPR029044">
    <property type="entry name" value="Nucleotide-diphossugar_trans"/>
</dbReference>
<protein>
    <recommendedName>
        <fullName evidence="9">Polypeptide N-acetylgalactosaminyltransferase</fullName>
        <ecNumber evidence="9">2.4.1.-</ecNumber>
    </recommendedName>
    <alternativeName>
        <fullName evidence="9">Protein-UDP acetylgalactosaminyltransferase</fullName>
    </alternativeName>
</protein>
<dbReference type="PANTHER" id="PTHR11675">
    <property type="entry name" value="N-ACETYLGALACTOSAMINYLTRANSFERASE"/>
    <property type="match status" value="1"/>
</dbReference>
<comment type="cofactor">
    <cofactor evidence="9">
        <name>Mn(2+)</name>
        <dbReference type="ChEBI" id="CHEBI:29035"/>
    </cofactor>
</comment>
<reference evidence="11" key="1">
    <citation type="submission" date="2022-03" db="EMBL/GenBank/DDBJ databases">
        <authorList>
            <person name="Martin C."/>
        </authorList>
    </citation>
    <scope>NUCLEOTIDE SEQUENCE</scope>
</reference>
<dbReference type="CDD" id="cd02510">
    <property type="entry name" value="pp-GalNAc-T"/>
    <property type="match status" value="1"/>
</dbReference>
<keyword evidence="9" id="KW-0808">Transferase</keyword>
<evidence type="ECO:0000256" key="9">
    <source>
        <dbReference type="RuleBase" id="RU361242"/>
    </source>
</evidence>
<dbReference type="OrthoDB" id="6269184at2759"/>
<dbReference type="SUPFAM" id="SSF53448">
    <property type="entry name" value="Nucleotide-diphospho-sugar transferases"/>
    <property type="match status" value="1"/>
</dbReference>
<keyword evidence="9" id="KW-0430">Lectin</keyword>
<dbReference type="EMBL" id="CAIIXF020000006">
    <property type="protein sequence ID" value="CAH1787478.1"/>
    <property type="molecule type" value="Genomic_DNA"/>
</dbReference>
<dbReference type="GO" id="GO:0000139">
    <property type="term" value="C:Golgi membrane"/>
    <property type="evidence" value="ECO:0007669"/>
    <property type="project" value="UniProtKB-SubCell"/>
</dbReference>
<dbReference type="GO" id="GO:0030246">
    <property type="term" value="F:carbohydrate binding"/>
    <property type="evidence" value="ECO:0007669"/>
    <property type="project" value="UniProtKB-KW"/>
</dbReference>
<dbReference type="GO" id="GO:0006493">
    <property type="term" value="P:protein O-linked glycosylation"/>
    <property type="evidence" value="ECO:0007669"/>
    <property type="project" value="TreeGrafter"/>
</dbReference>
<keyword evidence="6 9" id="KW-0472">Membrane</keyword>
<dbReference type="InterPro" id="IPR035992">
    <property type="entry name" value="Ricin_B-like_lectins"/>
</dbReference>
<dbReference type="Gene3D" id="3.90.550.10">
    <property type="entry name" value="Spore Coat Polysaccharide Biosynthesis Protein SpsA, Chain A"/>
    <property type="match status" value="1"/>
</dbReference>
<evidence type="ECO:0000259" key="10">
    <source>
        <dbReference type="Pfam" id="PF00535"/>
    </source>
</evidence>
<name>A0A8S4NZC2_OWEFU</name>
<accession>A0A8S4NZC2</accession>
<evidence type="ECO:0000256" key="4">
    <source>
        <dbReference type="ARBA" id="ARBA00022968"/>
    </source>
</evidence>
<organism evidence="11 12">
    <name type="scientific">Owenia fusiformis</name>
    <name type="common">Polychaete worm</name>
    <dbReference type="NCBI Taxonomy" id="6347"/>
    <lineage>
        <taxon>Eukaryota</taxon>
        <taxon>Metazoa</taxon>
        <taxon>Spiralia</taxon>
        <taxon>Lophotrochozoa</taxon>
        <taxon>Annelida</taxon>
        <taxon>Polychaeta</taxon>
        <taxon>Sedentaria</taxon>
        <taxon>Canalipalpata</taxon>
        <taxon>Sabellida</taxon>
        <taxon>Oweniida</taxon>
        <taxon>Oweniidae</taxon>
        <taxon>Owenia</taxon>
    </lineage>
</organism>
<comment type="pathway">
    <text evidence="9">Protein modification; protein glycosylation.</text>
</comment>
<comment type="subcellular location">
    <subcellularLocation>
        <location evidence="8">Endomembrane system</location>
        <topology evidence="8">Single-pass membrane protein</topology>
    </subcellularLocation>
    <subcellularLocation>
        <location evidence="9">Golgi apparatus membrane</location>
        <topology evidence="9">Single-pass type II membrane protein</topology>
    </subcellularLocation>
    <subcellularLocation>
        <location evidence="1">Membrane</location>
        <topology evidence="1">Single-pass type II membrane protein</topology>
    </subcellularLocation>
</comment>
<gene>
    <name evidence="11" type="ORF">OFUS_LOCUS13166</name>
</gene>
<dbReference type="Gene3D" id="2.80.10.50">
    <property type="match status" value="1"/>
</dbReference>
<keyword evidence="7 9" id="KW-1015">Disulfide bond</keyword>
<dbReference type="SUPFAM" id="SSF50370">
    <property type="entry name" value="Ricin B-like lectins"/>
    <property type="match status" value="1"/>
</dbReference>
<dbReference type="InterPro" id="IPR045885">
    <property type="entry name" value="GalNAc-T"/>
</dbReference>
<keyword evidence="9" id="KW-0464">Manganese</keyword>
<dbReference type="InterPro" id="IPR001173">
    <property type="entry name" value="Glyco_trans_2-like"/>
</dbReference>
<keyword evidence="9" id="KW-0328">Glycosyltransferase</keyword>
<evidence type="ECO:0000256" key="8">
    <source>
        <dbReference type="ARBA" id="ARBA00037847"/>
    </source>
</evidence>
<keyword evidence="4" id="KW-0735">Signal-anchor</keyword>
<keyword evidence="5 9" id="KW-1133">Transmembrane helix</keyword>
<dbReference type="Proteomes" id="UP000749559">
    <property type="component" value="Unassembled WGS sequence"/>
</dbReference>
<keyword evidence="12" id="KW-1185">Reference proteome</keyword>
<keyword evidence="3 9" id="KW-0812">Transmembrane</keyword>
<sequence>MLNRNLEKWVFRLLLACVIFMLYTTIWDSQNVDIDDGTQTDRRALVERGGDFNDVGKEDTIDFDPAPEVNKVEAMHRITGTVDSMHISPALQHKLFAKQEQIFALPRPDDATYNVNATKSDATLLDREIVDSRPGACQRRNYATDKFPTATVVIPFYNEVLSMLLRSVHSVLNRSPPNLLSGVILVDDYSENGNLKDPLDEYVKMLPKVKVLRNEKREGLIRSRIRGAKEAHGEVIIFLDAHTECNVGWLEPLLNEIYHNPRTVLQPSIDGIHQYSIGYSGQSGLVPRAGFSWDLRFVWMPMPFYEHQRRRSEYQPWRTPVVVGCAIAVQKKYFFDIGAFDEGMDIWGGENVEIGFRTWMCGGQVLNVPCSRVGHTFKEINYAFGKQKPGWKLEKARVIQKNGMRVAEVWMGDLKKYFYASTRVFSARRVSFTKDELKSVEKRKREMAKLNCKSFDWYIKNIVPEMEIPPGDAIFYGEVRNSKSTACFTIMPGNIVGITYFCFIHRILPENNFYISKTGNLHHKDKCIRVDKYDKLLHLTTCTEAVRTTTFSMEPHQYPWGTLVVKLKDGDKTLKYCVTQVKSMFGDHKGTQIAQALACSTDKAYQKWEFTYKFDHL</sequence>
<evidence type="ECO:0000256" key="7">
    <source>
        <dbReference type="ARBA" id="ARBA00023157"/>
    </source>
</evidence>
<evidence type="ECO:0000313" key="12">
    <source>
        <dbReference type="Proteomes" id="UP000749559"/>
    </source>
</evidence>